<evidence type="ECO:0000256" key="4">
    <source>
        <dbReference type="ARBA" id="ARBA00012454"/>
    </source>
</evidence>
<name>A0A219B308_9SPHN</name>
<dbReference type="Proteomes" id="UP000198462">
    <property type="component" value="Unassembled WGS sequence"/>
</dbReference>
<evidence type="ECO:0000256" key="10">
    <source>
        <dbReference type="ARBA" id="ARBA00031529"/>
    </source>
</evidence>
<evidence type="ECO:0000256" key="11">
    <source>
        <dbReference type="ARBA" id="ARBA00033334"/>
    </source>
</evidence>
<dbReference type="NCBIfam" id="TIGR00636">
    <property type="entry name" value="PduO_Nterm"/>
    <property type="match status" value="1"/>
</dbReference>
<comment type="subcellular location">
    <subcellularLocation>
        <location evidence="1">Cytoplasm</location>
    </subcellularLocation>
</comment>
<dbReference type="PANTHER" id="PTHR12213:SF0">
    <property type="entry name" value="CORRINOID ADENOSYLTRANSFERASE MMAB"/>
    <property type="match status" value="1"/>
</dbReference>
<keyword evidence="7 15" id="KW-0808">Transferase</keyword>
<dbReference type="OrthoDB" id="9778896at2"/>
<evidence type="ECO:0000313" key="18">
    <source>
        <dbReference type="Proteomes" id="UP000198462"/>
    </source>
</evidence>
<evidence type="ECO:0000256" key="5">
    <source>
        <dbReference type="ARBA" id="ARBA00020963"/>
    </source>
</evidence>
<keyword evidence="18" id="KW-1185">Reference proteome</keyword>
<keyword evidence="6" id="KW-0963">Cytoplasm</keyword>
<dbReference type="AlphaFoldDB" id="A0A219B308"/>
<dbReference type="EC" id="2.5.1.17" evidence="4 15"/>
<accession>A0A219B308</accession>
<evidence type="ECO:0000256" key="3">
    <source>
        <dbReference type="ARBA" id="ARBA00007487"/>
    </source>
</evidence>
<dbReference type="InterPro" id="IPR029499">
    <property type="entry name" value="PduO-typ"/>
</dbReference>
<comment type="catalytic activity">
    <reaction evidence="14 15">
        <text>2 cob(II)alamin + reduced [electron-transfer flavoprotein] + 2 ATP = 2 adenosylcob(III)alamin + 2 triphosphate + oxidized [electron-transfer flavoprotein] + 3 H(+)</text>
        <dbReference type="Rhea" id="RHEA:28671"/>
        <dbReference type="Rhea" id="RHEA-COMP:10685"/>
        <dbReference type="Rhea" id="RHEA-COMP:10686"/>
        <dbReference type="ChEBI" id="CHEBI:15378"/>
        <dbReference type="ChEBI" id="CHEBI:16304"/>
        <dbReference type="ChEBI" id="CHEBI:18036"/>
        <dbReference type="ChEBI" id="CHEBI:18408"/>
        <dbReference type="ChEBI" id="CHEBI:30616"/>
        <dbReference type="ChEBI" id="CHEBI:57692"/>
        <dbReference type="ChEBI" id="CHEBI:58307"/>
        <dbReference type="EC" id="2.5.1.17"/>
    </reaction>
</comment>
<comment type="catalytic activity">
    <reaction evidence="13 15">
        <text>2 cob(II)yrinate a,c diamide + reduced [electron-transfer flavoprotein] + 2 ATP = 2 adenosylcob(III)yrinate a,c-diamide + 2 triphosphate + oxidized [electron-transfer flavoprotein] + 3 H(+)</text>
        <dbReference type="Rhea" id="RHEA:11528"/>
        <dbReference type="Rhea" id="RHEA-COMP:10685"/>
        <dbReference type="Rhea" id="RHEA-COMP:10686"/>
        <dbReference type="ChEBI" id="CHEBI:15378"/>
        <dbReference type="ChEBI" id="CHEBI:18036"/>
        <dbReference type="ChEBI" id="CHEBI:30616"/>
        <dbReference type="ChEBI" id="CHEBI:57692"/>
        <dbReference type="ChEBI" id="CHEBI:58307"/>
        <dbReference type="ChEBI" id="CHEBI:58503"/>
        <dbReference type="ChEBI" id="CHEBI:58537"/>
        <dbReference type="EC" id="2.5.1.17"/>
    </reaction>
</comment>
<dbReference type="GO" id="GO:0009236">
    <property type="term" value="P:cobalamin biosynthetic process"/>
    <property type="evidence" value="ECO:0007669"/>
    <property type="project" value="UniProtKB-UniRule"/>
</dbReference>
<comment type="similarity">
    <text evidence="3 15">Belongs to the Cob(I)alamin adenosyltransferase family.</text>
</comment>
<dbReference type="Gene3D" id="1.20.1200.10">
    <property type="entry name" value="Cobalamin adenosyltransferase-like"/>
    <property type="match status" value="1"/>
</dbReference>
<gene>
    <name evidence="17" type="ORF">B5C34_04120</name>
</gene>
<feature type="domain" description="Cobalamin adenosyltransferase-like" evidence="16">
    <location>
        <begin position="7"/>
        <end position="167"/>
    </location>
</feature>
<evidence type="ECO:0000256" key="13">
    <source>
        <dbReference type="ARBA" id="ARBA00048555"/>
    </source>
</evidence>
<keyword evidence="15" id="KW-0169">Cobalamin biosynthesis</keyword>
<dbReference type="STRING" id="1234595.C725_0985"/>
<dbReference type="FunFam" id="1.20.1200.10:FF:000003">
    <property type="entry name" value="ATP:cob(I)alamin adenosyltransferase"/>
    <property type="match status" value="1"/>
</dbReference>
<evidence type="ECO:0000256" key="14">
    <source>
        <dbReference type="ARBA" id="ARBA00048692"/>
    </source>
</evidence>
<evidence type="ECO:0000256" key="7">
    <source>
        <dbReference type="ARBA" id="ARBA00022679"/>
    </source>
</evidence>
<sequence length="187" mass="19872">MVKLNKIYTRTGDDGTTGLADGSRVRKTAARVTAYGTVDEANAVIGVARLHAEGRHDEMLARIQNEMFDLGADLSTPGGVEGALRITTGQVERLESEIDAMNEALEPLKSFVLPAGTALAAHLHHARAVVRRAERDAVAAAAEEAISAPALTYLNRLSDHLFVLARSANAEGEHAPGDVLWIPGSSR</sequence>
<comment type="caution">
    <text evidence="17">The sequence shown here is derived from an EMBL/GenBank/DDBJ whole genome shotgun (WGS) entry which is preliminary data.</text>
</comment>
<evidence type="ECO:0000256" key="15">
    <source>
        <dbReference type="RuleBase" id="RU366026"/>
    </source>
</evidence>
<evidence type="ECO:0000256" key="9">
    <source>
        <dbReference type="ARBA" id="ARBA00022840"/>
    </source>
</evidence>
<comment type="pathway">
    <text evidence="2 15">Cofactor biosynthesis; adenosylcobalamin biosynthesis; adenosylcobalamin from cob(II)yrinate a,c-diamide: step 2/7.</text>
</comment>
<evidence type="ECO:0000256" key="1">
    <source>
        <dbReference type="ARBA" id="ARBA00004496"/>
    </source>
</evidence>
<organism evidence="17 18">
    <name type="scientific">Pacificimonas flava</name>
    <dbReference type="NCBI Taxonomy" id="1234595"/>
    <lineage>
        <taxon>Bacteria</taxon>
        <taxon>Pseudomonadati</taxon>
        <taxon>Pseudomonadota</taxon>
        <taxon>Alphaproteobacteria</taxon>
        <taxon>Sphingomonadales</taxon>
        <taxon>Sphingosinicellaceae</taxon>
        <taxon>Pacificimonas</taxon>
    </lineage>
</organism>
<dbReference type="SUPFAM" id="SSF89028">
    <property type="entry name" value="Cobalamin adenosyltransferase-like"/>
    <property type="match status" value="1"/>
</dbReference>
<evidence type="ECO:0000256" key="2">
    <source>
        <dbReference type="ARBA" id="ARBA00005121"/>
    </source>
</evidence>
<evidence type="ECO:0000256" key="6">
    <source>
        <dbReference type="ARBA" id="ARBA00022490"/>
    </source>
</evidence>
<dbReference type="InterPro" id="IPR036451">
    <property type="entry name" value="CblAdoTrfase-like_sf"/>
</dbReference>
<dbReference type="Pfam" id="PF01923">
    <property type="entry name" value="Cob_adeno_trans"/>
    <property type="match status" value="1"/>
</dbReference>
<evidence type="ECO:0000313" key="17">
    <source>
        <dbReference type="EMBL" id="OWV32715.1"/>
    </source>
</evidence>
<dbReference type="EMBL" id="NFZT01000001">
    <property type="protein sequence ID" value="OWV32715.1"/>
    <property type="molecule type" value="Genomic_DNA"/>
</dbReference>
<evidence type="ECO:0000259" key="16">
    <source>
        <dbReference type="Pfam" id="PF01923"/>
    </source>
</evidence>
<dbReference type="UniPathway" id="UPA00148">
    <property type="reaction ID" value="UER00233"/>
</dbReference>
<dbReference type="GO" id="GO:0005737">
    <property type="term" value="C:cytoplasm"/>
    <property type="evidence" value="ECO:0007669"/>
    <property type="project" value="UniProtKB-SubCell"/>
</dbReference>
<keyword evidence="8 15" id="KW-0547">Nucleotide-binding</keyword>
<dbReference type="GO" id="GO:0008817">
    <property type="term" value="F:corrinoid adenosyltransferase activity"/>
    <property type="evidence" value="ECO:0007669"/>
    <property type="project" value="UniProtKB-UniRule"/>
</dbReference>
<evidence type="ECO:0000256" key="8">
    <source>
        <dbReference type="ARBA" id="ARBA00022741"/>
    </source>
</evidence>
<dbReference type="PANTHER" id="PTHR12213">
    <property type="entry name" value="CORRINOID ADENOSYLTRANSFERASE"/>
    <property type="match status" value="1"/>
</dbReference>
<proteinExistence type="inferred from homology"/>
<dbReference type="GO" id="GO:0005524">
    <property type="term" value="F:ATP binding"/>
    <property type="evidence" value="ECO:0007669"/>
    <property type="project" value="UniProtKB-UniRule"/>
</dbReference>
<evidence type="ECO:0000256" key="12">
    <source>
        <dbReference type="ARBA" id="ARBA00033354"/>
    </source>
</evidence>
<dbReference type="InterPro" id="IPR016030">
    <property type="entry name" value="CblAdoTrfase-like"/>
</dbReference>
<reference evidence="18" key="1">
    <citation type="submission" date="2017-05" db="EMBL/GenBank/DDBJ databases">
        <authorList>
            <person name="Lin X."/>
        </authorList>
    </citation>
    <scope>NUCLEOTIDE SEQUENCE [LARGE SCALE GENOMIC DNA]</scope>
    <source>
        <strain evidence="18">JLT2012</strain>
    </source>
</reference>
<protein>
    <recommendedName>
        <fullName evidence="5 15">Corrinoid adenosyltransferase</fullName>
        <ecNumber evidence="4 15">2.5.1.17</ecNumber>
    </recommendedName>
    <alternativeName>
        <fullName evidence="10 15">Cob(II)alamin adenosyltransferase</fullName>
    </alternativeName>
    <alternativeName>
        <fullName evidence="12 15">Cob(II)yrinic acid a,c-diamide adenosyltransferase</fullName>
    </alternativeName>
    <alternativeName>
        <fullName evidence="11 15">Cobinamide/cobalamin adenosyltransferase</fullName>
    </alternativeName>
</protein>
<keyword evidence="9 15" id="KW-0067">ATP-binding</keyword>
<dbReference type="RefSeq" id="WP_088711509.1">
    <property type="nucleotide sequence ID" value="NZ_NFZT01000001.1"/>
</dbReference>